<dbReference type="GO" id="GO:0032259">
    <property type="term" value="P:methylation"/>
    <property type="evidence" value="ECO:0007669"/>
    <property type="project" value="UniProtKB-KW"/>
</dbReference>
<keyword evidence="2" id="KW-0489">Methyltransferase</keyword>
<keyword evidence="2" id="KW-0808">Transferase</keyword>
<dbReference type="InterPro" id="IPR029063">
    <property type="entry name" value="SAM-dependent_MTases_sf"/>
</dbReference>
<evidence type="ECO:0000313" key="3">
    <source>
        <dbReference type="Proteomes" id="UP000266385"/>
    </source>
</evidence>
<proteinExistence type="predicted"/>
<gene>
    <name evidence="2" type="ORF">D1223_15910</name>
</gene>
<reference evidence="2 3" key="1">
    <citation type="submission" date="2018-08" db="EMBL/GenBank/DDBJ databases">
        <title>Henriciella mobilis sp. nov., isolated from seawater.</title>
        <authorList>
            <person name="Cheng H."/>
            <person name="Wu Y.-H."/>
            <person name="Xu X.-W."/>
            <person name="Guo L.-L."/>
        </authorList>
    </citation>
    <scope>NUCLEOTIDE SEQUENCE [LARGE SCALE GENOMIC DNA]</scope>
    <source>
        <strain evidence="2 3">JN25</strain>
    </source>
</reference>
<name>A0A399R8V5_9PROT</name>
<evidence type="ECO:0000313" key="2">
    <source>
        <dbReference type="EMBL" id="RIJ26465.1"/>
    </source>
</evidence>
<sequence>MTNSAQPMFTTALGAHEHTADYDRVIAVMTRERRWRSRMLEVLAPSPNQTIVDLGSGTGSFAILVKDTEPSVRMIAVDPDPAVRAIAEDKAGDRQIEFITAMGDKPIASVPEGTVEAVTCSLVLHQCPIEAKMGILKNAYRLLKPGGRLLISDYGEQRTLLMHLLFKQVREVDGCENTKPNKDSMIPSFMTDAGLERVEELKLTHTPTGSISLYSGWKAA</sequence>
<comment type="caution">
    <text evidence="2">The sequence shown here is derived from an EMBL/GenBank/DDBJ whole genome shotgun (WGS) entry which is preliminary data.</text>
</comment>
<keyword evidence="3" id="KW-1185">Reference proteome</keyword>
<dbReference type="Proteomes" id="UP000266385">
    <property type="component" value="Unassembled WGS sequence"/>
</dbReference>
<evidence type="ECO:0000259" key="1">
    <source>
        <dbReference type="Pfam" id="PF08241"/>
    </source>
</evidence>
<dbReference type="GO" id="GO:0008757">
    <property type="term" value="F:S-adenosylmethionine-dependent methyltransferase activity"/>
    <property type="evidence" value="ECO:0007669"/>
    <property type="project" value="InterPro"/>
</dbReference>
<dbReference type="CDD" id="cd02440">
    <property type="entry name" value="AdoMet_MTases"/>
    <property type="match status" value="1"/>
</dbReference>
<protein>
    <submittedName>
        <fullName evidence="2">Methyltransferase domain-containing protein</fullName>
    </submittedName>
</protein>
<dbReference type="Pfam" id="PF08241">
    <property type="entry name" value="Methyltransf_11"/>
    <property type="match status" value="1"/>
</dbReference>
<feature type="domain" description="Methyltransferase type 11" evidence="1">
    <location>
        <begin position="52"/>
        <end position="151"/>
    </location>
</feature>
<organism evidence="2 3">
    <name type="scientific">Henriciella mobilis</name>
    <dbReference type="NCBI Taxonomy" id="2305467"/>
    <lineage>
        <taxon>Bacteria</taxon>
        <taxon>Pseudomonadati</taxon>
        <taxon>Pseudomonadota</taxon>
        <taxon>Alphaproteobacteria</taxon>
        <taxon>Hyphomonadales</taxon>
        <taxon>Hyphomonadaceae</taxon>
        <taxon>Henriciella</taxon>
    </lineage>
</organism>
<dbReference type="Gene3D" id="3.40.50.150">
    <property type="entry name" value="Vaccinia Virus protein VP39"/>
    <property type="match status" value="1"/>
</dbReference>
<dbReference type="PANTHER" id="PTHR43591:SF24">
    <property type="entry name" value="2-METHOXY-6-POLYPRENYL-1,4-BENZOQUINOL METHYLASE, MITOCHONDRIAL"/>
    <property type="match status" value="1"/>
</dbReference>
<dbReference type="AlphaFoldDB" id="A0A399R8V5"/>
<dbReference type="EMBL" id="QWFX01000016">
    <property type="protein sequence ID" value="RIJ26465.1"/>
    <property type="molecule type" value="Genomic_DNA"/>
</dbReference>
<dbReference type="InterPro" id="IPR013216">
    <property type="entry name" value="Methyltransf_11"/>
</dbReference>
<dbReference type="SUPFAM" id="SSF53335">
    <property type="entry name" value="S-adenosyl-L-methionine-dependent methyltransferases"/>
    <property type="match status" value="1"/>
</dbReference>
<accession>A0A399R8V5</accession>
<dbReference type="PANTHER" id="PTHR43591">
    <property type="entry name" value="METHYLTRANSFERASE"/>
    <property type="match status" value="1"/>
</dbReference>